<evidence type="ECO:0000313" key="6">
    <source>
        <dbReference type="EMBL" id="HIR13951.1"/>
    </source>
</evidence>
<comment type="catalytic activity">
    <reaction evidence="1 4">
        <text>a uridine in RNA = a pseudouridine in RNA</text>
        <dbReference type="Rhea" id="RHEA:48348"/>
        <dbReference type="Rhea" id="RHEA-COMP:12068"/>
        <dbReference type="Rhea" id="RHEA-COMP:12069"/>
        <dbReference type="ChEBI" id="CHEBI:65314"/>
        <dbReference type="ChEBI" id="CHEBI:65315"/>
    </reaction>
</comment>
<dbReference type="SUPFAM" id="SSF55120">
    <property type="entry name" value="Pseudouridine synthase"/>
    <property type="match status" value="1"/>
</dbReference>
<evidence type="ECO:0000259" key="5">
    <source>
        <dbReference type="Pfam" id="PF00849"/>
    </source>
</evidence>
<gene>
    <name evidence="6" type="ORF">IAB31_08525</name>
</gene>
<feature type="active site" evidence="3">
    <location>
        <position position="136"/>
    </location>
</feature>
<dbReference type="InterPro" id="IPR006225">
    <property type="entry name" value="PsdUridine_synth_RluC/D"/>
</dbReference>
<dbReference type="InterPro" id="IPR050188">
    <property type="entry name" value="RluA_PseudoU_synthase"/>
</dbReference>
<dbReference type="PROSITE" id="PS01129">
    <property type="entry name" value="PSI_RLU"/>
    <property type="match status" value="1"/>
</dbReference>
<comment type="caution">
    <text evidence="6">The sequence shown here is derived from an EMBL/GenBank/DDBJ whole genome shotgun (WGS) entry which is preliminary data.</text>
</comment>
<dbReference type="Pfam" id="PF00849">
    <property type="entry name" value="PseudoU_synth_2"/>
    <property type="match status" value="1"/>
</dbReference>
<dbReference type="GO" id="GO:0000455">
    <property type="term" value="P:enzyme-directed rRNA pseudouridine synthesis"/>
    <property type="evidence" value="ECO:0007669"/>
    <property type="project" value="TreeGrafter"/>
</dbReference>
<dbReference type="Gene3D" id="3.30.2350.10">
    <property type="entry name" value="Pseudouridine synthase"/>
    <property type="match status" value="1"/>
</dbReference>
<evidence type="ECO:0000256" key="2">
    <source>
        <dbReference type="ARBA" id="ARBA00010876"/>
    </source>
</evidence>
<dbReference type="InterPro" id="IPR020103">
    <property type="entry name" value="PsdUridine_synth_cat_dom_sf"/>
</dbReference>
<dbReference type="NCBIfam" id="TIGR00005">
    <property type="entry name" value="rluA_subfam"/>
    <property type="match status" value="1"/>
</dbReference>
<reference evidence="6" key="2">
    <citation type="journal article" date="2021" name="PeerJ">
        <title>Extensive microbial diversity within the chicken gut microbiome revealed by metagenomics and culture.</title>
        <authorList>
            <person name="Gilroy R."/>
            <person name="Ravi A."/>
            <person name="Getino M."/>
            <person name="Pursley I."/>
            <person name="Horton D.L."/>
            <person name="Alikhan N.F."/>
            <person name="Baker D."/>
            <person name="Gharbi K."/>
            <person name="Hall N."/>
            <person name="Watson M."/>
            <person name="Adriaenssens E.M."/>
            <person name="Foster-Nyarko E."/>
            <person name="Jarju S."/>
            <person name="Secka A."/>
            <person name="Antonio M."/>
            <person name="Oren A."/>
            <person name="Chaudhuri R.R."/>
            <person name="La Ragione R."/>
            <person name="Hildebrand F."/>
            <person name="Pallen M.J."/>
        </authorList>
    </citation>
    <scope>NUCLEOTIDE SEQUENCE</scope>
    <source>
        <strain evidence="6">ChiSjej4B22-8148</strain>
    </source>
</reference>
<dbReference type="InterPro" id="IPR006145">
    <property type="entry name" value="PsdUridine_synth_RsuA/RluA"/>
</dbReference>
<reference evidence="6" key="1">
    <citation type="submission" date="2020-10" db="EMBL/GenBank/DDBJ databases">
        <authorList>
            <person name="Gilroy R."/>
        </authorList>
    </citation>
    <scope>NUCLEOTIDE SEQUENCE</scope>
    <source>
        <strain evidence="6">ChiSjej4B22-8148</strain>
    </source>
</reference>
<protein>
    <recommendedName>
        <fullName evidence="4">Pseudouridine synthase</fullName>
        <ecNumber evidence="4">5.4.99.-</ecNumber>
    </recommendedName>
</protein>
<dbReference type="GO" id="GO:0003723">
    <property type="term" value="F:RNA binding"/>
    <property type="evidence" value="ECO:0007669"/>
    <property type="project" value="InterPro"/>
</dbReference>
<dbReference type="GO" id="GO:0009982">
    <property type="term" value="F:pseudouridine synthase activity"/>
    <property type="evidence" value="ECO:0007669"/>
    <property type="project" value="InterPro"/>
</dbReference>
<dbReference type="InterPro" id="IPR006224">
    <property type="entry name" value="PsdUridine_synth_RluA-like_CS"/>
</dbReference>
<feature type="domain" description="Pseudouridine synthase RsuA/RluA-like" evidence="5">
    <location>
        <begin position="89"/>
        <end position="239"/>
    </location>
</feature>
<dbReference type="PANTHER" id="PTHR21600:SF35">
    <property type="entry name" value="PSEUDOURIDINE SYNTHASE"/>
    <property type="match status" value="1"/>
</dbReference>
<organism evidence="6 7">
    <name type="scientific">Candidatus Choladousia intestinavium</name>
    <dbReference type="NCBI Taxonomy" id="2840727"/>
    <lineage>
        <taxon>Bacteria</taxon>
        <taxon>Bacillati</taxon>
        <taxon>Bacillota</taxon>
        <taxon>Clostridia</taxon>
        <taxon>Lachnospirales</taxon>
        <taxon>Lachnospiraceae</taxon>
        <taxon>Lachnospiraceae incertae sedis</taxon>
        <taxon>Candidatus Choladousia</taxon>
    </lineage>
</organism>
<name>A0A9D1D9J9_9FIRM</name>
<dbReference type="PANTHER" id="PTHR21600">
    <property type="entry name" value="MITOCHONDRIAL RNA PSEUDOURIDINE SYNTHASE"/>
    <property type="match status" value="1"/>
</dbReference>
<sequence>MKRILKYGISREDEGKTLWDFLREKGFSRHIFTFLKQQEGSVLKNGRVPYMTDKLREGDCVTVTLLELISSPNIKPVFSPLCIRYEDEDLLVLNKPWDMPVHPSIHNHENTLANAVMWYYTSRSIPFVFRCVNRLDRDTSGLLILAKNILSASILSRMCARREIHREYLAAVSGILPASGVITAPIGRVPGSVLMRQVDFEKGERAVTHYRKIHSESSASLALVRLETGRTHQIRVHMKSIGHPLLGDFLYYPESLHLLGRQALHSFRLSFAHPVTGERLTFTEPLPEDIRKLFPGLPPALLDTL</sequence>
<dbReference type="EC" id="5.4.99.-" evidence="4"/>
<dbReference type="EMBL" id="DVGK01000096">
    <property type="protein sequence ID" value="HIR13951.1"/>
    <property type="molecule type" value="Genomic_DNA"/>
</dbReference>
<comment type="similarity">
    <text evidence="2 4">Belongs to the pseudouridine synthase RluA family.</text>
</comment>
<evidence type="ECO:0000256" key="3">
    <source>
        <dbReference type="PIRSR" id="PIRSR606225-1"/>
    </source>
</evidence>
<dbReference type="CDD" id="cd02869">
    <property type="entry name" value="PseudoU_synth_RluA_like"/>
    <property type="match status" value="1"/>
</dbReference>
<proteinExistence type="inferred from homology"/>
<dbReference type="AlphaFoldDB" id="A0A9D1D9J9"/>
<accession>A0A9D1D9J9</accession>
<evidence type="ECO:0000256" key="1">
    <source>
        <dbReference type="ARBA" id="ARBA00000073"/>
    </source>
</evidence>
<evidence type="ECO:0000313" key="7">
    <source>
        <dbReference type="Proteomes" id="UP000886757"/>
    </source>
</evidence>
<evidence type="ECO:0000256" key="4">
    <source>
        <dbReference type="RuleBase" id="RU362028"/>
    </source>
</evidence>
<comment type="function">
    <text evidence="4">Responsible for synthesis of pseudouridine from uracil.</text>
</comment>
<keyword evidence="4" id="KW-0413">Isomerase</keyword>
<dbReference type="Proteomes" id="UP000886757">
    <property type="component" value="Unassembled WGS sequence"/>
</dbReference>
<dbReference type="GO" id="GO:0140098">
    <property type="term" value="F:catalytic activity, acting on RNA"/>
    <property type="evidence" value="ECO:0007669"/>
    <property type="project" value="UniProtKB-ARBA"/>
</dbReference>